<dbReference type="PANTHER" id="PTHR11544">
    <property type="entry name" value="COLD SHOCK DOMAIN CONTAINING PROTEINS"/>
    <property type="match status" value="1"/>
</dbReference>
<dbReference type="InterPro" id="IPR012340">
    <property type="entry name" value="NA-bd_OB-fold"/>
</dbReference>
<dbReference type="PRINTS" id="PR00050">
    <property type="entry name" value="COLDSHOCK"/>
</dbReference>
<dbReference type="SMART" id="SM00357">
    <property type="entry name" value="CSP"/>
    <property type="match status" value="1"/>
</dbReference>
<dbReference type="STRING" id="1630135.DAD186_18900"/>
<organism evidence="2 3">
    <name type="scientific">Dermabacter vaginalis</name>
    <dbReference type="NCBI Taxonomy" id="1630135"/>
    <lineage>
        <taxon>Bacteria</taxon>
        <taxon>Bacillati</taxon>
        <taxon>Actinomycetota</taxon>
        <taxon>Actinomycetes</taxon>
        <taxon>Micrococcales</taxon>
        <taxon>Dermabacteraceae</taxon>
        <taxon>Dermabacter</taxon>
    </lineage>
</organism>
<dbReference type="AlphaFoldDB" id="A0A1B0ZKH3"/>
<dbReference type="RefSeq" id="WP_065248431.1">
    <property type="nucleotide sequence ID" value="NZ_CP012117.1"/>
</dbReference>
<gene>
    <name evidence="2" type="ORF">DAD186_18900</name>
</gene>
<sequence>MPNGKVKFFDAEKGFGFLVSEDGQSVYVHASTLPEGVQQLRKGQRVEFDMVDGSRGPQALTLRLLDPAPSIARARRVKPEDMAVMVEDLIQLLDGASNGLRHGRYPDRGHAQKIATVLRAVADNFEA</sequence>
<reference evidence="2 3" key="1">
    <citation type="submission" date="2015-06" db="EMBL/GenBank/DDBJ databases">
        <title>Investigation of pathophysiology for high-risk pregnancy and development of treatment modality based on it.</title>
        <authorList>
            <person name="Kim B.-C."/>
            <person name="Lim S."/>
        </authorList>
    </citation>
    <scope>NUCLEOTIDE SEQUENCE [LARGE SCALE GENOMIC DNA]</scope>
    <source>
        <strain evidence="2 3">AD1-86</strain>
    </source>
</reference>
<dbReference type="Pfam" id="PF00313">
    <property type="entry name" value="CSD"/>
    <property type="match status" value="1"/>
</dbReference>
<dbReference type="EMBL" id="CP012117">
    <property type="protein sequence ID" value="ANP28440.1"/>
    <property type="molecule type" value="Genomic_DNA"/>
</dbReference>
<evidence type="ECO:0000259" key="1">
    <source>
        <dbReference type="PROSITE" id="PS51857"/>
    </source>
</evidence>
<dbReference type="InterPro" id="IPR050181">
    <property type="entry name" value="Cold_shock_domain"/>
</dbReference>
<protein>
    <recommendedName>
        <fullName evidence="1">CSD domain-containing protein</fullName>
    </recommendedName>
</protein>
<name>A0A1B0ZKH3_9MICO</name>
<dbReference type="GO" id="GO:0003676">
    <property type="term" value="F:nucleic acid binding"/>
    <property type="evidence" value="ECO:0007669"/>
    <property type="project" value="InterPro"/>
</dbReference>
<dbReference type="KEGG" id="dva:DAD186_18900"/>
<dbReference type="SUPFAM" id="SSF50249">
    <property type="entry name" value="Nucleic acid-binding proteins"/>
    <property type="match status" value="1"/>
</dbReference>
<evidence type="ECO:0000313" key="3">
    <source>
        <dbReference type="Proteomes" id="UP000092596"/>
    </source>
</evidence>
<dbReference type="PROSITE" id="PS51857">
    <property type="entry name" value="CSD_2"/>
    <property type="match status" value="1"/>
</dbReference>
<dbReference type="InterPro" id="IPR002059">
    <property type="entry name" value="CSP_DNA-bd"/>
</dbReference>
<accession>A0A1B0ZKH3</accession>
<dbReference type="Proteomes" id="UP000092596">
    <property type="component" value="Chromosome"/>
</dbReference>
<evidence type="ECO:0000313" key="2">
    <source>
        <dbReference type="EMBL" id="ANP28440.1"/>
    </source>
</evidence>
<dbReference type="InterPro" id="IPR011129">
    <property type="entry name" value="CSD"/>
</dbReference>
<dbReference type="Gene3D" id="2.40.50.140">
    <property type="entry name" value="Nucleic acid-binding proteins"/>
    <property type="match status" value="1"/>
</dbReference>
<dbReference type="PATRIC" id="fig|1630135.4.peg.1888"/>
<feature type="domain" description="CSD" evidence="1">
    <location>
        <begin position="1"/>
        <end position="64"/>
    </location>
</feature>
<proteinExistence type="predicted"/>
<dbReference type="Gene3D" id="6.20.370.130">
    <property type="match status" value="1"/>
</dbReference>